<dbReference type="Pfam" id="PF00874">
    <property type="entry name" value="PRD"/>
    <property type="match status" value="1"/>
</dbReference>
<keyword evidence="5" id="KW-1185">Reference proteome</keyword>
<reference evidence="4" key="2">
    <citation type="submission" date="2020-09" db="EMBL/GenBank/DDBJ databases">
        <authorList>
            <person name="Sun Q."/>
            <person name="Zhou Y."/>
        </authorList>
    </citation>
    <scope>NUCLEOTIDE SEQUENCE</scope>
    <source>
        <strain evidence="4">CGMCC 1.15388</strain>
    </source>
</reference>
<dbReference type="PANTHER" id="PTHR30185:SF12">
    <property type="entry name" value="TRANSCRIPTIONAL REGULATOR MANR"/>
    <property type="match status" value="1"/>
</dbReference>
<gene>
    <name evidence="4" type="ORF">GCM10011401_16500</name>
</gene>
<dbReference type="Gene3D" id="1.10.10.10">
    <property type="entry name" value="Winged helix-like DNA-binding domain superfamily/Winged helix DNA-binding domain"/>
    <property type="match status" value="1"/>
</dbReference>
<dbReference type="SUPFAM" id="SSF63520">
    <property type="entry name" value="PTS-regulatory domain, PRD"/>
    <property type="match status" value="1"/>
</dbReference>
<organism evidence="4 5">
    <name type="scientific">Nesterenkonia cremea</name>
    <dbReference type="NCBI Taxonomy" id="1882340"/>
    <lineage>
        <taxon>Bacteria</taxon>
        <taxon>Bacillati</taxon>
        <taxon>Actinomycetota</taxon>
        <taxon>Actinomycetes</taxon>
        <taxon>Micrococcales</taxon>
        <taxon>Micrococcaceae</taxon>
        <taxon>Nesterenkonia</taxon>
    </lineage>
</organism>
<dbReference type="GO" id="GO:0006355">
    <property type="term" value="P:regulation of DNA-templated transcription"/>
    <property type="evidence" value="ECO:0007669"/>
    <property type="project" value="InterPro"/>
</dbReference>
<dbReference type="PROSITE" id="PS51094">
    <property type="entry name" value="PTS_EIIA_TYPE_2"/>
    <property type="match status" value="1"/>
</dbReference>
<keyword evidence="1" id="KW-0677">Repeat</keyword>
<comment type="caution">
    <text evidence="4">The sequence shown here is derived from an EMBL/GenBank/DDBJ whole genome shotgun (WGS) entry which is preliminary data.</text>
</comment>
<feature type="domain" description="PRD" evidence="3">
    <location>
        <begin position="284"/>
        <end position="390"/>
    </location>
</feature>
<evidence type="ECO:0000313" key="5">
    <source>
        <dbReference type="Proteomes" id="UP000633136"/>
    </source>
</evidence>
<protein>
    <submittedName>
        <fullName evidence="4">Transcriptional antiterminator</fullName>
    </submittedName>
</protein>
<dbReference type="InterPro" id="IPR002178">
    <property type="entry name" value="PTS_EIIA_type-2_dom"/>
</dbReference>
<dbReference type="PANTHER" id="PTHR30185">
    <property type="entry name" value="CRYPTIC BETA-GLUCOSIDE BGL OPERON ANTITERMINATOR"/>
    <property type="match status" value="1"/>
</dbReference>
<dbReference type="SUPFAM" id="SSF55804">
    <property type="entry name" value="Phoshotransferase/anion transport protein"/>
    <property type="match status" value="1"/>
</dbReference>
<evidence type="ECO:0000259" key="2">
    <source>
        <dbReference type="PROSITE" id="PS51094"/>
    </source>
</evidence>
<dbReference type="InterPro" id="IPR011608">
    <property type="entry name" value="PRD"/>
</dbReference>
<dbReference type="AlphaFoldDB" id="A0A917EP56"/>
<dbReference type="InterPro" id="IPR050661">
    <property type="entry name" value="BglG_antiterminators"/>
</dbReference>
<dbReference type="Pfam" id="PF00359">
    <property type="entry name" value="PTS_EIIA_2"/>
    <property type="match status" value="1"/>
</dbReference>
<accession>A0A917EP56</accession>
<name>A0A917EP56_9MICC</name>
<feature type="domain" description="PTS EIIA type-2" evidence="2">
    <location>
        <begin position="493"/>
        <end position="636"/>
    </location>
</feature>
<dbReference type="InterPro" id="IPR036634">
    <property type="entry name" value="PRD_sf"/>
</dbReference>
<dbReference type="Gene3D" id="1.10.1790.10">
    <property type="entry name" value="PRD domain"/>
    <property type="match status" value="1"/>
</dbReference>
<proteinExistence type="predicted"/>
<reference evidence="4" key="1">
    <citation type="journal article" date="2014" name="Int. J. Syst. Evol. Microbiol.">
        <title>Complete genome sequence of Corynebacterium casei LMG S-19264T (=DSM 44701T), isolated from a smear-ripened cheese.</title>
        <authorList>
            <consortium name="US DOE Joint Genome Institute (JGI-PGF)"/>
            <person name="Walter F."/>
            <person name="Albersmeier A."/>
            <person name="Kalinowski J."/>
            <person name="Ruckert C."/>
        </authorList>
    </citation>
    <scope>NUCLEOTIDE SEQUENCE</scope>
    <source>
        <strain evidence="4">CGMCC 1.15388</strain>
    </source>
</reference>
<dbReference type="InterPro" id="IPR016152">
    <property type="entry name" value="PTrfase/Anion_transptr"/>
</dbReference>
<evidence type="ECO:0000256" key="1">
    <source>
        <dbReference type="ARBA" id="ARBA00022737"/>
    </source>
</evidence>
<dbReference type="RefSeq" id="WP_188684575.1">
    <property type="nucleotide sequence ID" value="NZ_BMIS01000006.1"/>
</dbReference>
<evidence type="ECO:0000313" key="4">
    <source>
        <dbReference type="EMBL" id="GGE69834.1"/>
    </source>
</evidence>
<dbReference type="Proteomes" id="UP000633136">
    <property type="component" value="Unassembled WGS sequence"/>
</dbReference>
<evidence type="ECO:0000259" key="3">
    <source>
        <dbReference type="PROSITE" id="PS51372"/>
    </source>
</evidence>
<dbReference type="EMBL" id="BMIS01000006">
    <property type="protein sequence ID" value="GGE69834.1"/>
    <property type="molecule type" value="Genomic_DNA"/>
</dbReference>
<dbReference type="InterPro" id="IPR036388">
    <property type="entry name" value="WH-like_DNA-bd_sf"/>
</dbReference>
<sequence>MSRRRQEQLIGLLMRDQGWMPSTVLADRLGVTPRSVRSYIAAINAQAEGAVESGSAGYRADRSVLAGLRAKDSRPKTAPRDRLHALVRELLEASSGVDLHRAAERLHVSEATLEADLVRARGLLHGTGLALERSGPRLLLVGGELEQRKLVSTLAHAEMEHGYFDVDGMRRGAGIGAVDSSAFGPFKSELAAELAEQGYYVNEFATADVVLHVAIAAERVSQGRAVEGTPVEPAEQQERIAQLLGRLSSRHFGMNLGRGDLNHLASLVLTRVVAPGGDPSTQIALDPAVEAAVAEAVQRAAREYMVDIDHAAFVRRLSLHVQNLAHRAREQAWSRNPLTRSLKTAYPMIFQVAVSISDELSQVLHIPLRDDEIAYIAMHVGGQLERSRRAGEALTATIISPGYYEMHELLRARIDKSLGSGIEVTRMETRVDPDWSSIDTDLVLTTIEPPVPDERTVHLPPFLTDQDMERISAAAGKRRRARRLARLRSELESYLDPAAFLRPLKAVDEQDAIRQLAAPLRERGVIDQDYIERTIEREQLSSTAFTDSLAVPHALKMTGTTTAISLGIAEGSLPWGEGRVQVVALVAFSEEERSAFQTIFEQLVEVFNEPDSVQRLLRRGTDFSSFLDELVAIINS</sequence>
<dbReference type="PROSITE" id="PS51372">
    <property type="entry name" value="PRD_2"/>
    <property type="match status" value="1"/>
</dbReference>
<dbReference type="Gene3D" id="3.40.930.10">
    <property type="entry name" value="Mannitol-specific EII, Chain A"/>
    <property type="match status" value="1"/>
</dbReference>